<keyword evidence="4" id="KW-0812">Transmembrane</keyword>
<evidence type="ECO:0000256" key="2">
    <source>
        <dbReference type="ARBA" id="ARBA00023054"/>
    </source>
</evidence>
<dbReference type="GO" id="GO:0030313">
    <property type="term" value="C:cell envelope"/>
    <property type="evidence" value="ECO:0007669"/>
    <property type="project" value="UniProtKB-SubCell"/>
</dbReference>
<dbReference type="Pfam" id="PF25989">
    <property type="entry name" value="YknX_C"/>
    <property type="match status" value="1"/>
</dbReference>
<dbReference type="PANTHER" id="PTHR32347">
    <property type="entry name" value="EFFLUX SYSTEM COMPONENT YKNX-RELATED"/>
    <property type="match status" value="1"/>
</dbReference>
<dbReference type="InterPro" id="IPR050465">
    <property type="entry name" value="UPF0194_transport"/>
</dbReference>
<dbReference type="Gene3D" id="2.40.420.20">
    <property type="match status" value="1"/>
</dbReference>
<evidence type="ECO:0000259" key="5">
    <source>
        <dbReference type="Pfam" id="PF25989"/>
    </source>
</evidence>
<comment type="subcellular location">
    <subcellularLocation>
        <location evidence="1">Cell envelope</location>
    </subcellularLocation>
</comment>
<dbReference type="Gene3D" id="1.10.287.470">
    <property type="entry name" value="Helix hairpin bin"/>
    <property type="match status" value="1"/>
</dbReference>
<keyword evidence="4" id="KW-0472">Membrane</keyword>
<evidence type="ECO:0000256" key="3">
    <source>
        <dbReference type="SAM" id="Coils"/>
    </source>
</evidence>
<sequence length="402" mass="43649">MKRRVAGKVLWSIVLLGVGGFIIYGYLPQPIEVETVTPTVGAIAITVDDDGETRIRERYVLSAPVTGKMLRVELHAGDPVTAGETEIARIQPSDLSLLDARSRAEAQARVRVAVAAYGQASTTVQRAKEALKLAEQDFERAVKLRKSNAMAQAEYDAAENRLRLAMADVRSAESAQRVAQYEIDQAEATVRYIKATYDPNDDNFFTIVSPFTGKVLEVHREDSCIVASGTAIASIGDPSDLELVIDVLSTDAVKVCSGDTVIIEHWGGEEPLDGVVRIVEPSAFLKISALGVEEKRVNVIVDFADPFQDRDSLGDGFRVEAKIIVDETSPESLSVPTGTLFRQGEAWQVYRIVEGVAELATVEVGKTNGLRTEILSGITKSDRLILHPTESIQTGVQVVAKD</sequence>
<evidence type="ECO:0000313" key="7">
    <source>
        <dbReference type="Proteomes" id="UP000315003"/>
    </source>
</evidence>
<dbReference type="EMBL" id="CP036272">
    <property type="protein sequence ID" value="QDT61417.1"/>
    <property type="molecule type" value="Genomic_DNA"/>
</dbReference>
<dbReference type="InterPro" id="IPR058637">
    <property type="entry name" value="YknX-like_C"/>
</dbReference>
<organism evidence="6 7">
    <name type="scientific">Stieleria bergensis</name>
    <dbReference type="NCBI Taxonomy" id="2528025"/>
    <lineage>
        <taxon>Bacteria</taxon>
        <taxon>Pseudomonadati</taxon>
        <taxon>Planctomycetota</taxon>
        <taxon>Planctomycetia</taxon>
        <taxon>Pirellulales</taxon>
        <taxon>Pirellulaceae</taxon>
        <taxon>Stieleria</taxon>
    </lineage>
</organism>
<gene>
    <name evidence="6" type="primary">yknX_2</name>
    <name evidence="6" type="ORF">SV7mr_39520</name>
</gene>
<feature type="transmembrane region" description="Helical" evidence="4">
    <location>
        <begin position="9"/>
        <end position="27"/>
    </location>
</feature>
<reference evidence="6 7" key="1">
    <citation type="submission" date="2019-02" db="EMBL/GenBank/DDBJ databases">
        <title>Deep-cultivation of Planctomycetes and their phenomic and genomic characterization uncovers novel biology.</title>
        <authorList>
            <person name="Wiegand S."/>
            <person name="Jogler M."/>
            <person name="Boedeker C."/>
            <person name="Pinto D."/>
            <person name="Vollmers J."/>
            <person name="Rivas-Marin E."/>
            <person name="Kohn T."/>
            <person name="Peeters S.H."/>
            <person name="Heuer A."/>
            <person name="Rast P."/>
            <person name="Oberbeckmann S."/>
            <person name="Bunk B."/>
            <person name="Jeske O."/>
            <person name="Meyerdierks A."/>
            <person name="Storesund J.E."/>
            <person name="Kallscheuer N."/>
            <person name="Luecker S."/>
            <person name="Lage O.M."/>
            <person name="Pohl T."/>
            <person name="Merkel B.J."/>
            <person name="Hornburger P."/>
            <person name="Mueller R.-W."/>
            <person name="Bruemmer F."/>
            <person name="Labrenz M."/>
            <person name="Spormann A.M."/>
            <person name="Op den Camp H."/>
            <person name="Overmann J."/>
            <person name="Amann R."/>
            <person name="Jetten M.S.M."/>
            <person name="Mascher T."/>
            <person name="Medema M.H."/>
            <person name="Devos D.P."/>
            <person name="Kaster A.-K."/>
            <person name="Ovreas L."/>
            <person name="Rohde M."/>
            <person name="Galperin M.Y."/>
            <person name="Jogler C."/>
        </authorList>
    </citation>
    <scope>NUCLEOTIDE SEQUENCE [LARGE SCALE GENOMIC DNA]</scope>
    <source>
        <strain evidence="6 7">SV_7m_r</strain>
    </source>
</reference>
<dbReference type="PANTHER" id="PTHR32347:SF29">
    <property type="entry name" value="UPF0194 MEMBRANE PROTEIN YBHG"/>
    <property type="match status" value="1"/>
</dbReference>
<dbReference type="Gene3D" id="2.40.30.170">
    <property type="match status" value="1"/>
</dbReference>
<feature type="coiled-coil region" evidence="3">
    <location>
        <begin position="117"/>
        <end position="175"/>
    </location>
</feature>
<proteinExistence type="predicted"/>
<evidence type="ECO:0000256" key="1">
    <source>
        <dbReference type="ARBA" id="ARBA00004196"/>
    </source>
</evidence>
<name>A0A517SZ35_9BACT</name>
<dbReference type="Proteomes" id="UP000315003">
    <property type="component" value="Chromosome"/>
</dbReference>
<feature type="domain" description="YknX-like C-terminal permuted SH3-like" evidence="5">
    <location>
        <begin position="333"/>
        <end position="398"/>
    </location>
</feature>
<dbReference type="RefSeq" id="WP_145275486.1">
    <property type="nucleotide sequence ID" value="NZ_CP036272.1"/>
</dbReference>
<dbReference type="OrthoDB" id="9791520at2"/>
<dbReference type="AlphaFoldDB" id="A0A517SZ35"/>
<keyword evidence="7" id="KW-1185">Reference proteome</keyword>
<protein>
    <submittedName>
        <fullName evidence="6">Efflux system component YknX</fullName>
    </submittedName>
</protein>
<keyword evidence="4" id="KW-1133">Transmembrane helix</keyword>
<evidence type="ECO:0000256" key="4">
    <source>
        <dbReference type="SAM" id="Phobius"/>
    </source>
</evidence>
<dbReference type="Gene3D" id="2.40.50.100">
    <property type="match status" value="1"/>
</dbReference>
<accession>A0A517SZ35</accession>
<keyword evidence="2 3" id="KW-0175">Coiled coil</keyword>
<evidence type="ECO:0000313" key="6">
    <source>
        <dbReference type="EMBL" id="QDT61417.1"/>
    </source>
</evidence>